<dbReference type="Gene3D" id="3.20.20.100">
    <property type="entry name" value="NADP-dependent oxidoreductase domain"/>
    <property type="match status" value="1"/>
</dbReference>
<dbReference type="PANTHER" id="PTHR43625">
    <property type="entry name" value="AFLATOXIN B1 ALDEHYDE REDUCTASE"/>
    <property type="match status" value="1"/>
</dbReference>
<dbReference type="GO" id="GO:0005737">
    <property type="term" value="C:cytoplasm"/>
    <property type="evidence" value="ECO:0007669"/>
    <property type="project" value="TreeGrafter"/>
</dbReference>
<organism evidence="3 4">
    <name type="scientific">Paramylibacter kogurei</name>
    <dbReference type="NCBI Taxonomy" id="1889778"/>
    <lineage>
        <taxon>Bacteria</taxon>
        <taxon>Pseudomonadati</taxon>
        <taxon>Pseudomonadota</taxon>
        <taxon>Alphaproteobacteria</taxon>
        <taxon>Rhodobacterales</taxon>
        <taxon>Paracoccaceae</taxon>
        <taxon>Paramylibacter</taxon>
    </lineage>
</organism>
<dbReference type="InterPro" id="IPR050791">
    <property type="entry name" value="Aldo-Keto_reductase"/>
</dbReference>
<evidence type="ECO:0000259" key="2">
    <source>
        <dbReference type="Pfam" id="PF00248"/>
    </source>
</evidence>
<proteinExistence type="predicted"/>
<dbReference type="OrthoDB" id="9803483at2"/>
<dbReference type="Proteomes" id="UP000231516">
    <property type="component" value="Unassembled WGS sequence"/>
</dbReference>
<name>A0A2G5K804_9RHOB</name>
<dbReference type="PANTHER" id="PTHR43625:SF40">
    <property type="entry name" value="ALDO-KETO REDUCTASE YAKC [NADP(+)]"/>
    <property type="match status" value="1"/>
</dbReference>
<dbReference type="SUPFAM" id="SSF51430">
    <property type="entry name" value="NAD(P)-linked oxidoreductase"/>
    <property type="match status" value="1"/>
</dbReference>
<dbReference type="Pfam" id="PF00248">
    <property type="entry name" value="Aldo_ket_red"/>
    <property type="match status" value="1"/>
</dbReference>
<evidence type="ECO:0000313" key="4">
    <source>
        <dbReference type="Proteomes" id="UP000231516"/>
    </source>
</evidence>
<evidence type="ECO:0000313" key="3">
    <source>
        <dbReference type="EMBL" id="PIB25666.1"/>
    </source>
</evidence>
<reference evidence="3 4" key="1">
    <citation type="submission" date="2016-08" db="EMBL/GenBank/DDBJ databases">
        <title>Draft genome of Amylibacter sp. strain 4G11.</title>
        <authorList>
            <person name="Wong S.-K."/>
            <person name="Hamasaki K."/>
            <person name="Yoshizawa S."/>
        </authorList>
    </citation>
    <scope>NUCLEOTIDE SEQUENCE [LARGE SCALE GENOMIC DNA]</scope>
    <source>
        <strain evidence="3 4">4G11</strain>
    </source>
</reference>
<dbReference type="EMBL" id="MDGM01000009">
    <property type="protein sequence ID" value="PIB25666.1"/>
    <property type="molecule type" value="Genomic_DNA"/>
</dbReference>
<keyword evidence="4" id="KW-1185">Reference proteome</keyword>
<dbReference type="AlphaFoldDB" id="A0A2G5K804"/>
<dbReference type="InterPro" id="IPR023210">
    <property type="entry name" value="NADP_OxRdtase_dom"/>
</dbReference>
<gene>
    <name evidence="3" type="ORF">BFP76_00600</name>
</gene>
<keyword evidence="1" id="KW-0560">Oxidoreductase</keyword>
<evidence type="ECO:0000256" key="1">
    <source>
        <dbReference type="ARBA" id="ARBA00023002"/>
    </source>
</evidence>
<dbReference type="InterPro" id="IPR036812">
    <property type="entry name" value="NAD(P)_OxRdtase_dom_sf"/>
</dbReference>
<accession>A0A2G5K804</accession>
<sequence>MKYRKLGKNGPKVSAIGLGCMSFAGFFGETDEATSHRCLDAALDHGIDFLDTAELYGMGLSENIIGSFLKQKPNAFKLATKGGIVIKPERRFDNSRAYLENALDGSMKRLGVDYIDLYYIHRREQDRPIEEVVETLKGFIDAGKIGGYGLSEISPTTLRRAHAVHPCTAVQNEYSLWTRLPDLGLIRTCAELGVAFVPFSPVARGMLTDAQPNPATMRDTDFRRTNPRFVEPNFSDNRAMIAKFSDWANDRGLTTSAAALAWLLHRGDHLIPIPATRYGENLAQWANAADISFSADDMAEIETILPAGWAYGDRYNDAQSVGPERFC</sequence>
<dbReference type="RefSeq" id="WP_099592051.1">
    <property type="nucleotide sequence ID" value="NZ_MDGM01000009.1"/>
</dbReference>
<protein>
    <submittedName>
        <fullName evidence="3">Aldo/keto reductase</fullName>
    </submittedName>
</protein>
<dbReference type="GO" id="GO:0016491">
    <property type="term" value="F:oxidoreductase activity"/>
    <property type="evidence" value="ECO:0007669"/>
    <property type="project" value="UniProtKB-KW"/>
</dbReference>
<comment type="caution">
    <text evidence="3">The sequence shown here is derived from an EMBL/GenBank/DDBJ whole genome shotgun (WGS) entry which is preliminary data.</text>
</comment>
<feature type="domain" description="NADP-dependent oxidoreductase" evidence="2">
    <location>
        <begin position="15"/>
        <end position="304"/>
    </location>
</feature>